<evidence type="ECO:0000256" key="2">
    <source>
        <dbReference type="SAM" id="MobiDB-lite"/>
    </source>
</evidence>
<reference evidence="3 4" key="1">
    <citation type="submission" date="2024-05" db="EMBL/GenBank/DDBJ databases">
        <title>Genome sequencing and assembly of Indian major carp, Cirrhinus mrigala (Hamilton, 1822).</title>
        <authorList>
            <person name="Mohindra V."/>
            <person name="Chowdhury L.M."/>
            <person name="Lal K."/>
            <person name="Jena J.K."/>
        </authorList>
    </citation>
    <scope>NUCLEOTIDE SEQUENCE [LARGE SCALE GENOMIC DNA]</scope>
    <source>
        <strain evidence="3">CM1030</strain>
        <tissue evidence="3">Blood</tissue>
    </source>
</reference>
<feature type="compositionally biased region" description="Polar residues" evidence="2">
    <location>
        <begin position="72"/>
        <end position="81"/>
    </location>
</feature>
<dbReference type="PANTHER" id="PTHR47331:SF5">
    <property type="entry name" value="RIBONUCLEASE H"/>
    <property type="match status" value="1"/>
</dbReference>
<keyword evidence="4" id="KW-1185">Reference proteome</keyword>
<feature type="compositionally biased region" description="Polar residues" evidence="2">
    <location>
        <begin position="33"/>
        <end position="44"/>
    </location>
</feature>
<feature type="non-terminal residue" evidence="3">
    <location>
        <position position="450"/>
    </location>
</feature>
<keyword evidence="1" id="KW-0175">Coiled coil</keyword>
<sequence length="450" mass="52420">MHQSDPDPRPDLPEPTVRPRRVVQLPSHLSDLELTNHQQRLQSRQRVDTSEMSDDLELRGAAAPELADTSPEHGTSIQQWQPLPEWSPSRESEQQRAHTLVLPEQLSVVLAEFQQLQKETEELRRHSYGQIRKLTERNEALETQLSLLAVSDRSSRLPQNTFSLNPVFMLRRSLQMPSQSLCLDPSYLRDQDRLHDLEQRLRQLEMISPPTHVRPFLHQSFPQRSYDRFDDGRSGYRPTQLRVPPSQESTYWGPALTIPNFVRPDPREFSHLQIALENIPPVDATERFKYQLLVEHLKIEEVLLIADSYCNSLYPFSNTMEALNQQYGQPHQLALQRIAELMDGPNVSQGDVRAFRMFALKVRSLVSMLQQLGNKGYMELELLCKLPHDMQTRRSVHPQQVPIPALLDLLAWLEFELQVQEEMPIHKKGHQKDMRQTAKAKYLPQYRERQ</sequence>
<name>A0ABD0R0Q4_CIRMR</name>
<feature type="region of interest" description="Disordered" evidence="2">
    <location>
        <begin position="426"/>
        <end position="450"/>
    </location>
</feature>
<feature type="region of interest" description="Disordered" evidence="2">
    <location>
        <begin position="1"/>
        <end position="96"/>
    </location>
</feature>
<feature type="coiled-coil region" evidence="1">
    <location>
        <begin position="106"/>
        <end position="151"/>
    </location>
</feature>
<evidence type="ECO:0000313" key="3">
    <source>
        <dbReference type="EMBL" id="KAL0192021.1"/>
    </source>
</evidence>
<organism evidence="3 4">
    <name type="scientific">Cirrhinus mrigala</name>
    <name type="common">Mrigala</name>
    <dbReference type="NCBI Taxonomy" id="683832"/>
    <lineage>
        <taxon>Eukaryota</taxon>
        <taxon>Metazoa</taxon>
        <taxon>Chordata</taxon>
        <taxon>Craniata</taxon>
        <taxon>Vertebrata</taxon>
        <taxon>Euteleostomi</taxon>
        <taxon>Actinopterygii</taxon>
        <taxon>Neopterygii</taxon>
        <taxon>Teleostei</taxon>
        <taxon>Ostariophysi</taxon>
        <taxon>Cypriniformes</taxon>
        <taxon>Cyprinidae</taxon>
        <taxon>Labeoninae</taxon>
        <taxon>Labeonini</taxon>
        <taxon>Cirrhinus</taxon>
    </lineage>
</organism>
<accession>A0ABD0R0Q4</accession>
<dbReference type="Proteomes" id="UP001529510">
    <property type="component" value="Unassembled WGS sequence"/>
</dbReference>
<gene>
    <name evidence="3" type="ORF">M9458_010317</name>
</gene>
<dbReference type="PANTHER" id="PTHR47331">
    <property type="entry name" value="PHD-TYPE DOMAIN-CONTAINING PROTEIN"/>
    <property type="match status" value="1"/>
</dbReference>
<evidence type="ECO:0000313" key="4">
    <source>
        <dbReference type="Proteomes" id="UP001529510"/>
    </source>
</evidence>
<feature type="compositionally biased region" description="Basic and acidic residues" evidence="2">
    <location>
        <begin position="1"/>
        <end position="12"/>
    </location>
</feature>
<dbReference type="EMBL" id="JAMKFB020000005">
    <property type="protein sequence ID" value="KAL0192021.1"/>
    <property type="molecule type" value="Genomic_DNA"/>
</dbReference>
<protein>
    <submittedName>
        <fullName evidence="3">Uncharacterized protein</fullName>
    </submittedName>
</protein>
<proteinExistence type="predicted"/>
<comment type="caution">
    <text evidence="3">The sequence shown here is derived from an EMBL/GenBank/DDBJ whole genome shotgun (WGS) entry which is preliminary data.</text>
</comment>
<evidence type="ECO:0000256" key="1">
    <source>
        <dbReference type="SAM" id="Coils"/>
    </source>
</evidence>
<dbReference type="AlphaFoldDB" id="A0ABD0R0Q4"/>